<protein>
    <submittedName>
        <fullName evidence="2">Uncharacterized protein</fullName>
    </submittedName>
</protein>
<accession>A0AAD6C6F9</accession>
<name>A0AAD6C6F9_9EURO</name>
<keyword evidence="3" id="KW-1185">Reference proteome</keyword>
<reference evidence="2" key="1">
    <citation type="submission" date="2022-12" db="EMBL/GenBank/DDBJ databases">
        <authorList>
            <person name="Petersen C."/>
        </authorList>
    </citation>
    <scope>NUCLEOTIDE SEQUENCE</scope>
    <source>
        <strain evidence="2">IBT 16125</strain>
    </source>
</reference>
<feature type="compositionally biased region" description="Polar residues" evidence="1">
    <location>
        <begin position="183"/>
        <end position="197"/>
    </location>
</feature>
<reference evidence="2" key="2">
    <citation type="journal article" date="2023" name="IMA Fungus">
        <title>Comparative genomic study of the Penicillium genus elucidates a diverse pangenome and 15 lateral gene transfer events.</title>
        <authorList>
            <person name="Petersen C."/>
            <person name="Sorensen T."/>
            <person name="Nielsen M.R."/>
            <person name="Sondergaard T.E."/>
            <person name="Sorensen J.L."/>
            <person name="Fitzpatrick D.A."/>
            <person name="Frisvad J.C."/>
            <person name="Nielsen K.L."/>
        </authorList>
    </citation>
    <scope>NUCLEOTIDE SEQUENCE</scope>
    <source>
        <strain evidence="2">IBT 16125</strain>
    </source>
</reference>
<gene>
    <name evidence="2" type="ORF">N7458_007063</name>
</gene>
<evidence type="ECO:0000256" key="1">
    <source>
        <dbReference type="SAM" id="MobiDB-lite"/>
    </source>
</evidence>
<feature type="compositionally biased region" description="Polar residues" evidence="1">
    <location>
        <begin position="64"/>
        <end position="81"/>
    </location>
</feature>
<sequence length="245" mass="25400">MDLQGTPIAPGPRSTKVTTDPRTYQQPIEEPSGPIINDSLAAESVRSGGAFSENRGAEPMGVSGKQSTLKNTDTSAASTLPSAPVGSLRGDNQRPGKYPEALGGQGKFPGTHITGYAGGSTAAKQEMGIHKGEYAASKHLPGRAAASGSSQYNNGQAPSYINNVTDGHQGEKPKGKNLHVGGFSSTESNNASFTSEIGSDMDPGRAAENKFQRRVAESGASAAGPHQKGVEDQNLYETLESDQRA</sequence>
<comment type="caution">
    <text evidence="2">The sequence shown here is derived from an EMBL/GenBank/DDBJ whole genome shotgun (WGS) entry which is preliminary data.</text>
</comment>
<evidence type="ECO:0000313" key="3">
    <source>
        <dbReference type="Proteomes" id="UP001213681"/>
    </source>
</evidence>
<dbReference type="AlphaFoldDB" id="A0AAD6C6F9"/>
<proteinExistence type="predicted"/>
<dbReference type="RefSeq" id="XP_056766149.1">
    <property type="nucleotide sequence ID" value="XM_056910445.1"/>
</dbReference>
<feature type="compositionally biased region" description="Polar residues" evidence="1">
    <location>
        <begin position="15"/>
        <end position="26"/>
    </location>
</feature>
<organism evidence="2 3">
    <name type="scientific">Penicillium daleae</name>
    <dbReference type="NCBI Taxonomy" id="63821"/>
    <lineage>
        <taxon>Eukaryota</taxon>
        <taxon>Fungi</taxon>
        <taxon>Dikarya</taxon>
        <taxon>Ascomycota</taxon>
        <taxon>Pezizomycotina</taxon>
        <taxon>Eurotiomycetes</taxon>
        <taxon>Eurotiomycetidae</taxon>
        <taxon>Eurotiales</taxon>
        <taxon>Aspergillaceae</taxon>
        <taxon>Penicillium</taxon>
    </lineage>
</organism>
<feature type="region of interest" description="Disordered" evidence="1">
    <location>
        <begin position="140"/>
        <end position="245"/>
    </location>
</feature>
<feature type="compositionally biased region" description="Basic and acidic residues" evidence="1">
    <location>
        <begin position="202"/>
        <end position="216"/>
    </location>
</feature>
<dbReference type="GeneID" id="81600688"/>
<feature type="compositionally biased region" description="Polar residues" evidence="1">
    <location>
        <begin position="147"/>
        <end position="166"/>
    </location>
</feature>
<feature type="region of interest" description="Disordered" evidence="1">
    <location>
        <begin position="1"/>
        <end position="119"/>
    </location>
</feature>
<dbReference type="Proteomes" id="UP001213681">
    <property type="component" value="Unassembled WGS sequence"/>
</dbReference>
<evidence type="ECO:0000313" key="2">
    <source>
        <dbReference type="EMBL" id="KAJ5450614.1"/>
    </source>
</evidence>
<dbReference type="EMBL" id="JAPVEA010000006">
    <property type="protein sequence ID" value="KAJ5450614.1"/>
    <property type="molecule type" value="Genomic_DNA"/>
</dbReference>